<dbReference type="GO" id="GO:0034553">
    <property type="term" value="P:mitochondrial respiratory chain complex II assembly"/>
    <property type="evidence" value="ECO:0007669"/>
    <property type="project" value="TreeGrafter"/>
</dbReference>
<dbReference type="GO" id="GO:0005739">
    <property type="term" value="C:mitochondrion"/>
    <property type="evidence" value="ECO:0007669"/>
    <property type="project" value="TreeGrafter"/>
</dbReference>
<reference evidence="4" key="1">
    <citation type="submission" date="2021-01" db="EMBL/GenBank/DDBJ databases">
        <authorList>
            <person name="Kaushik A."/>
        </authorList>
    </citation>
    <scope>NUCLEOTIDE SEQUENCE</scope>
    <source>
        <strain evidence="4">AG3-T5</strain>
    </source>
</reference>
<evidence type="ECO:0000313" key="4">
    <source>
        <dbReference type="EMBL" id="CAE6438702.1"/>
    </source>
</evidence>
<feature type="compositionally biased region" description="Basic and acidic residues" evidence="3">
    <location>
        <begin position="42"/>
        <end position="53"/>
    </location>
</feature>
<dbReference type="EMBL" id="CAJMWW010000091">
    <property type="protein sequence ID" value="CAE6438702.1"/>
    <property type="molecule type" value="Genomic_DNA"/>
</dbReference>
<dbReference type="InterPro" id="IPR012875">
    <property type="entry name" value="SDHF4"/>
</dbReference>
<dbReference type="PANTHER" id="PTHR28524">
    <property type="entry name" value="SUCCINATE DEHYDROGENASE ASSEMBLY FACTOR 4, MITOCHONDRIAL"/>
    <property type="match status" value="1"/>
</dbReference>
<evidence type="ECO:0000256" key="3">
    <source>
        <dbReference type="SAM" id="MobiDB-lite"/>
    </source>
</evidence>
<sequence>MQAFACLRKALQGNISYRRLHIYAPRYSSRPPYARPGPPPLPKEEQKEFEELVRNAQTPAASTQVKEGEELHPDARKPLAPEFTGEVNPVTGERGGPKREPVPKGRNDWSYGGRVTDF</sequence>
<feature type="compositionally biased region" description="Basic and acidic residues" evidence="3">
    <location>
        <begin position="95"/>
        <end position="107"/>
    </location>
</feature>
<evidence type="ECO:0000256" key="1">
    <source>
        <dbReference type="ARBA" id="ARBA00005701"/>
    </source>
</evidence>
<evidence type="ECO:0000313" key="5">
    <source>
        <dbReference type="Proteomes" id="UP000663841"/>
    </source>
</evidence>
<feature type="region of interest" description="Disordered" evidence="3">
    <location>
        <begin position="27"/>
        <end position="118"/>
    </location>
</feature>
<organism evidence="4 5">
    <name type="scientific">Rhizoctonia solani</name>
    <dbReference type="NCBI Taxonomy" id="456999"/>
    <lineage>
        <taxon>Eukaryota</taxon>
        <taxon>Fungi</taxon>
        <taxon>Dikarya</taxon>
        <taxon>Basidiomycota</taxon>
        <taxon>Agaricomycotina</taxon>
        <taxon>Agaricomycetes</taxon>
        <taxon>Cantharellales</taxon>
        <taxon>Ceratobasidiaceae</taxon>
        <taxon>Rhizoctonia</taxon>
    </lineage>
</organism>
<dbReference type="PANTHER" id="PTHR28524:SF3">
    <property type="entry name" value="SUCCINATE DEHYDROGENASE ASSEMBLY FACTOR 4, MITOCHONDRIAL"/>
    <property type="match status" value="1"/>
</dbReference>
<feature type="compositionally biased region" description="Polar residues" evidence="3">
    <location>
        <begin position="55"/>
        <end position="65"/>
    </location>
</feature>
<dbReference type="AlphaFoldDB" id="A0A8H2Y1N8"/>
<feature type="compositionally biased region" description="Basic and acidic residues" evidence="3">
    <location>
        <begin position="66"/>
        <end position="79"/>
    </location>
</feature>
<gene>
    <name evidence="4" type="ORF">RDB_LOCUS88635</name>
</gene>
<dbReference type="Pfam" id="PF07896">
    <property type="entry name" value="DUF1674"/>
    <property type="match status" value="1"/>
</dbReference>
<dbReference type="Proteomes" id="UP000663841">
    <property type="component" value="Unassembled WGS sequence"/>
</dbReference>
<name>A0A8H2Y1N8_9AGAM</name>
<protein>
    <recommendedName>
        <fullName evidence="2">Succinate dehydrogenase assembly factor 4, mitochondrial</fullName>
    </recommendedName>
</protein>
<accession>A0A8H2Y1N8</accession>
<comment type="caution">
    <text evidence="4">The sequence shown here is derived from an EMBL/GenBank/DDBJ whole genome shotgun (WGS) entry which is preliminary data.</text>
</comment>
<proteinExistence type="inferred from homology"/>
<comment type="similarity">
    <text evidence="1">Belongs to the SDHAF4 family.</text>
</comment>
<evidence type="ECO:0000256" key="2">
    <source>
        <dbReference type="ARBA" id="ARBA00022170"/>
    </source>
</evidence>